<dbReference type="FunFam" id="3.20.20.70:FF:000009">
    <property type="entry name" value="1-(5-phosphoribosyl)-5-[(5-phosphoribosylamino)methylideneamino] imidazole-4-carboxamide isomerase"/>
    <property type="match status" value="1"/>
</dbReference>
<feature type="active site" description="Proton acceptor" evidence="9">
    <location>
        <position position="8"/>
    </location>
</feature>
<comment type="pathway">
    <text evidence="3 9 11">Amino-acid biosynthesis; L-histidine biosynthesis; L-histidine from 5-phospho-alpha-D-ribose 1-diphosphate: step 4/9.</text>
</comment>
<dbReference type="OrthoDB" id="9807749at2"/>
<dbReference type="RefSeq" id="WP_072712629.1">
    <property type="nucleotide sequence ID" value="NZ_CP016796.1"/>
</dbReference>
<keyword evidence="8 9" id="KW-0413">Isomerase</keyword>
<evidence type="ECO:0000256" key="5">
    <source>
        <dbReference type="ARBA" id="ARBA00022490"/>
    </source>
</evidence>
<proteinExistence type="inferred from homology"/>
<evidence type="ECO:0000256" key="1">
    <source>
        <dbReference type="ARBA" id="ARBA00000901"/>
    </source>
</evidence>
<dbReference type="InterPro" id="IPR006063">
    <property type="entry name" value="HisA_bact_arch"/>
</dbReference>
<organism evidence="12 13">
    <name type="scientific">Francisella uliginis</name>
    <dbReference type="NCBI Taxonomy" id="573570"/>
    <lineage>
        <taxon>Bacteria</taxon>
        <taxon>Pseudomonadati</taxon>
        <taxon>Pseudomonadota</taxon>
        <taxon>Gammaproteobacteria</taxon>
        <taxon>Thiotrichales</taxon>
        <taxon>Francisellaceae</taxon>
        <taxon>Francisella</taxon>
    </lineage>
</organism>
<reference evidence="12 13" key="1">
    <citation type="journal article" date="2016" name="Appl. Environ. Microbiol.">
        <title>Whole genome relationships among Francisella bacteria of diverse origin define new species and provide specific regions for detection.</title>
        <authorList>
            <person name="Challacombe J.F."/>
            <person name="Petersen J.M."/>
            <person name="Gallegos-Graves V."/>
            <person name="Hodge D."/>
            <person name="Pillai S."/>
            <person name="Kuske C.R."/>
        </authorList>
    </citation>
    <scope>NUCLEOTIDE SEQUENCE [LARGE SCALE GENOMIC DNA]</scope>
    <source>
        <strain evidence="13">TX07-7310</strain>
    </source>
</reference>
<dbReference type="KEGG" id="frx:F7310_06395"/>
<feature type="active site" description="Proton donor" evidence="9">
    <location>
        <position position="130"/>
    </location>
</feature>
<evidence type="ECO:0000256" key="10">
    <source>
        <dbReference type="RuleBase" id="RU003657"/>
    </source>
</evidence>
<comment type="similarity">
    <text evidence="4 9 10">Belongs to the HisA/HisF family.</text>
</comment>
<dbReference type="GO" id="GO:0000162">
    <property type="term" value="P:L-tryptophan biosynthetic process"/>
    <property type="evidence" value="ECO:0007669"/>
    <property type="project" value="TreeGrafter"/>
</dbReference>
<comment type="catalytic activity">
    <reaction evidence="1 9 11">
        <text>1-(5-phospho-beta-D-ribosyl)-5-[(5-phospho-beta-D-ribosylamino)methylideneamino]imidazole-4-carboxamide = 5-[(5-phospho-1-deoxy-D-ribulos-1-ylimino)methylamino]-1-(5-phospho-beta-D-ribosyl)imidazole-4-carboxamide</text>
        <dbReference type="Rhea" id="RHEA:15469"/>
        <dbReference type="ChEBI" id="CHEBI:58435"/>
        <dbReference type="ChEBI" id="CHEBI:58525"/>
        <dbReference type="EC" id="5.3.1.16"/>
    </reaction>
</comment>
<gene>
    <name evidence="9" type="primary">hisA</name>
    <name evidence="12" type="ORF">F7310_06395</name>
</gene>
<dbReference type="PANTHER" id="PTHR43090:SF2">
    <property type="entry name" value="1-(5-PHOSPHORIBOSYL)-5-[(5-PHOSPHORIBOSYLAMINO)METHYLIDENEAMINO] IMIDAZOLE-4-CARBOXAMIDE ISOMERASE"/>
    <property type="match status" value="1"/>
</dbReference>
<dbReference type="GO" id="GO:0000105">
    <property type="term" value="P:L-histidine biosynthetic process"/>
    <property type="evidence" value="ECO:0007669"/>
    <property type="project" value="UniProtKB-UniRule"/>
</dbReference>
<dbReference type="InterPro" id="IPR011060">
    <property type="entry name" value="RibuloseP-bd_barrel"/>
</dbReference>
<evidence type="ECO:0000256" key="9">
    <source>
        <dbReference type="HAMAP-Rule" id="MF_01014"/>
    </source>
</evidence>
<dbReference type="CDD" id="cd04732">
    <property type="entry name" value="HisA"/>
    <property type="match status" value="1"/>
</dbReference>
<comment type="subcellular location">
    <subcellularLocation>
        <location evidence="2 9 11">Cytoplasm</location>
    </subcellularLocation>
</comment>
<dbReference type="HAMAP" id="MF_01014">
    <property type="entry name" value="HisA"/>
    <property type="match status" value="1"/>
</dbReference>
<sequence>MNIFPAIDLINGKCVRLEKGDFNKTTIYELEPKDVAKAYQQAGAEFIHVVDLDGAKKGQTCQFETIQQIRKNCNMTLQVGGGVKDFETIEKLLEIGVDRVVIGSSAVKDIALTKKFFEKYGAEKIVLALDVFIKEGIPYIATHGWQESSTTTLDEILQTYLGDGLEYVLCTDISRDGMLQGPNFELYRIYSSIYPDIQFMASGGVGALQDLEILKEQNTYGVIIGKALYENKFTLQEALEC</sequence>
<evidence type="ECO:0000313" key="13">
    <source>
        <dbReference type="Proteomes" id="UP000184222"/>
    </source>
</evidence>
<keyword evidence="13" id="KW-1185">Reference proteome</keyword>
<dbReference type="EMBL" id="CP016796">
    <property type="protein sequence ID" value="API87007.1"/>
    <property type="molecule type" value="Genomic_DNA"/>
</dbReference>
<name>A0A1L4BT56_9GAMM</name>
<evidence type="ECO:0000256" key="6">
    <source>
        <dbReference type="ARBA" id="ARBA00022605"/>
    </source>
</evidence>
<evidence type="ECO:0000256" key="7">
    <source>
        <dbReference type="ARBA" id="ARBA00023102"/>
    </source>
</evidence>
<dbReference type="GO" id="GO:0005737">
    <property type="term" value="C:cytoplasm"/>
    <property type="evidence" value="ECO:0007669"/>
    <property type="project" value="UniProtKB-SubCell"/>
</dbReference>
<dbReference type="AlphaFoldDB" id="A0A1L4BT56"/>
<evidence type="ECO:0000256" key="4">
    <source>
        <dbReference type="ARBA" id="ARBA00009667"/>
    </source>
</evidence>
<dbReference type="UniPathway" id="UPA00031">
    <property type="reaction ID" value="UER00009"/>
</dbReference>
<keyword evidence="6 9" id="KW-0028">Amino-acid biosynthesis</keyword>
<keyword evidence="7 9" id="KW-0368">Histidine biosynthesis</keyword>
<dbReference type="PANTHER" id="PTHR43090">
    <property type="entry name" value="1-(5-PHOSPHORIBOSYL)-5-[(5-PHOSPHORIBOSYLAMINO)METHYLIDENEAMINO] IMIDAZOLE-4-CARBOXAMIDE ISOMERASE"/>
    <property type="match status" value="1"/>
</dbReference>
<protein>
    <recommendedName>
        <fullName evidence="9 11">1-(5-phosphoribosyl)-5-[(5-phosphoribosylamino)methylideneamino] imidazole-4-carboxamide isomerase</fullName>
        <ecNumber evidence="9 11">5.3.1.16</ecNumber>
    </recommendedName>
    <alternativeName>
        <fullName evidence="9">Phosphoribosylformimino-5-aminoimidazole carboxamide ribotide isomerase</fullName>
    </alternativeName>
</protein>
<dbReference type="STRING" id="573570.F7310_06395"/>
<evidence type="ECO:0000256" key="8">
    <source>
        <dbReference type="ARBA" id="ARBA00023235"/>
    </source>
</evidence>
<dbReference type="NCBIfam" id="TIGR00007">
    <property type="entry name" value="1-(5-phosphoribosyl)-5-[(5-phosphoribosylamino)methylideneamino]imidazole-4-carboxamide isomerase"/>
    <property type="match status" value="1"/>
</dbReference>
<dbReference type="Pfam" id="PF00977">
    <property type="entry name" value="His_biosynth"/>
    <property type="match status" value="1"/>
</dbReference>
<dbReference type="Gene3D" id="3.20.20.70">
    <property type="entry name" value="Aldolase class I"/>
    <property type="match status" value="1"/>
</dbReference>
<dbReference type="InterPro" id="IPR023016">
    <property type="entry name" value="HisA/PriA"/>
</dbReference>
<dbReference type="InterPro" id="IPR013785">
    <property type="entry name" value="Aldolase_TIM"/>
</dbReference>
<dbReference type="InterPro" id="IPR006062">
    <property type="entry name" value="His_biosynth"/>
</dbReference>
<dbReference type="SUPFAM" id="SSF51366">
    <property type="entry name" value="Ribulose-phoshate binding barrel"/>
    <property type="match status" value="1"/>
</dbReference>
<keyword evidence="5 9" id="KW-0963">Cytoplasm</keyword>
<evidence type="ECO:0000313" key="12">
    <source>
        <dbReference type="EMBL" id="API87007.1"/>
    </source>
</evidence>
<accession>A0A1L4BT56</accession>
<dbReference type="EC" id="5.3.1.16" evidence="9 11"/>
<evidence type="ECO:0000256" key="2">
    <source>
        <dbReference type="ARBA" id="ARBA00004496"/>
    </source>
</evidence>
<dbReference type="Proteomes" id="UP000184222">
    <property type="component" value="Chromosome"/>
</dbReference>
<dbReference type="GO" id="GO:0003949">
    <property type="term" value="F:1-(5-phosphoribosyl)-5-[(5-phosphoribosylamino)methylideneamino]imidazole-4-carboxamide isomerase activity"/>
    <property type="evidence" value="ECO:0007669"/>
    <property type="project" value="UniProtKB-UniRule"/>
</dbReference>
<evidence type="ECO:0000256" key="11">
    <source>
        <dbReference type="RuleBase" id="RU003658"/>
    </source>
</evidence>
<evidence type="ECO:0000256" key="3">
    <source>
        <dbReference type="ARBA" id="ARBA00005133"/>
    </source>
</evidence>
<dbReference type="InterPro" id="IPR044524">
    <property type="entry name" value="Isoase_HisA-like"/>
</dbReference>